<reference evidence="2 3" key="1">
    <citation type="journal article" date="2013" name="Antonie Van Leeuwenhoek">
        <title>Echinimonas agarilytica gen. nov., sp. nov., a new gammaproteobacterium isolated from the sea urchin Strongylocentrotus intermedius.</title>
        <authorList>
            <person name="Nedashkovskaya O.I."/>
            <person name="Stenkova A.M."/>
            <person name="Zhukova N.V."/>
            <person name="Van Trappen S."/>
            <person name="Lee J.S."/>
            <person name="Kim S.B."/>
        </authorList>
    </citation>
    <scope>NUCLEOTIDE SEQUENCE [LARGE SCALE GENOMIC DNA]</scope>
    <source>
        <strain evidence="2 3">KMM 6351</strain>
    </source>
</reference>
<feature type="signal peptide" evidence="1">
    <location>
        <begin position="1"/>
        <end position="20"/>
    </location>
</feature>
<name>A0AA41W4E2_9GAMM</name>
<dbReference type="Proteomes" id="UP001165393">
    <property type="component" value="Unassembled WGS sequence"/>
</dbReference>
<protein>
    <recommendedName>
        <fullName evidence="4">NADH:ubiquinone oxidoreductase intermediate-associated protein 30 domain-containing protein</fullName>
    </recommendedName>
</protein>
<feature type="chain" id="PRO_5041381101" description="NADH:ubiquinone oxidoreductase intermediate-associated protein 30 domain-containing protein" evidence="1">
    <location>
        <begin position="21"/>
        <end position="196"/>
    </location>
</feature>
<comment type="caution">
    <text evidence="2">The sequence shown here is derived from an EMBL/GenBank/DDBJ whole genome shotgun (WGS) entry which is preliminary data.</text>
</comment>
<evidence type="ECO:0008006" key="4">
    <source>
        <dbReference type="Google" id="ProtNLM"/>
    </source>
</evidence>
<dbReference type="AlphaFoldDB" id="A0AA41W4E2"/>
<dbReference type="Gene3D" id="2.60.120.430">
    <property type="entry name" value="Galactose-binding lectin"/>
    <property type="match status" value="1"/>
</dbReference>
<evidence type="ECO:0000313" key="2">
    <source>
        <dbReference type="EMBL" id="MCM2678419.1"/>
    </source>
</evidence>
<sequence>MQYLISISCIISLLFPASLAAEEFDVFTSRGKPGRGLLELLGDPKSNEWARPISDHQSSPAFNVQSMKTADGERGRTIIMTGDNCGNGQCLAMYYIKSARGNVDLSSYRELSFDIEIIDTPKSPLLLRVGSWPSRIEVDVTPMLPYSGQGWKTIRYSMNVLLNNTHDNFDIGVVPDVFALSSAQAASFNIKNIRWQ</sequence>
<gene>
    <name evidence="2" type="ORF">NAF29_01875</name>
</gene>
<dbReference type="EMBL" id="JAMQGP010000001">
    <property type="protein sequence ID" value="MCM2678419.1"/>
    <property type="molecule type" value="Genomic_DNA"/>
</dbReference>
<proteinExistence type="predicted"/>
<keyword evidence="3" id="KW-1185">Reference proteome</keyword>
<evidence type="ECO:0000256" key="1">
    <source>
        <dbReference type="SAM" id="SignalP"/>
    </source>
</evidence>
<organism evidence="2 3">
    <name type="scientific">Echinimonas agarilytica</name>
    <dbReference type="NCBI Taxonomy" id="1215918"/>
    <lineage>
        <taxon>Bacteria</taxon>
        <taxon>Pseudomonadati</taxon>
        <taxon>Pseudomonadota</taxon>
        <taxon>Gammaproteobacteria</taxon>
        <taxon>Alteromonadales</taxon>
        <taxon>Echinimonadaceae</taxon>
        <taxon>Echinimonas</taxon>
    </lineage>
</organism>
<dbReference type="RefSeq" id="WP_251259786.1">
    <property type="nucleotide sequence ID" value="NZ_JAMQGP010000001.1"/>
</dbReference>
<accession>A0AA41W4E2</accession>
<keyword evidence="1" id="KW-0732">Signal</keyword>
<evidence type="ECO:0000313" key="3">
    <source>
        <dbReference type="Proteomes" id="UP001165393"/>
    </source>
</evidence>